<dbReference type="PaxDb" id="65489-OBART12G17660.1"/>
<evidence type="ECO:0000259" key="2">
    <source>
        <dbReference type="Pfam" id="PF13968"/>
    </source>
</evidence>
<keyword evidence="1" id="KW-0732">Signal</keyword>
<dbReference type="InterPro" id="IPR007658">
    <property type="entry name" value="DUF594"/>
</dbReference>
<feature type="domain" description="DUF4220" evidence="2">
    <location>
        <begin position="4"/>
        <end position="312"/>
    </location>
</feature>
<evidence type="ECO:0000256" key="1">
    <source>
        <dbReference type="SAM" id="SignalP"/>
    </source>
</evidence>
<evidence type="ECO:0000313" key="4">
    <source>
        <dbReference type="Proteomes" id="UP000026960"/>
    </source>
</evidence>
<dbReference type="Pfam" id="PF13968">
    <property type="entry name" value="DUF4220"/>
    <property type="match status" value="1"/>
</dbReference>
<dbReference type="Gramene" id="OBART12G17660.1">
    <property type="protein sequence ID" value="OBART12G17660.1"/>
    <property type="gene ID" value="OBART12G17660"/>
</dbReference>
<evidence type="ECO:0000313" key="3">
    <source>
        <dbReference type="EnsemblPlants" id="OBART12G17660.1"/>
    </source>
</evidence>
<feature type="signal peptide" evidence="1">
    <location>
        <begin position="1"/>
        <end position="23"/>
    </location>
</feature>
<dbReference type="AlphaFoldDB" id="A0A0D3HWB7"/>
<dbReference type="Pfam" id="PF04578">
    <property type="entry name" value="DUF594"/>
    <property type="match status" value="1"/>
</dbReference>
<dbReference type="InterPro" id="IPR025315">
    <property type="entry name" value="DUF4220"/>
</dbReference>
<sequence>MFRYLSADSVAILVLGHLAVCASEPGHQLVSFWAPFVLVHLGGQDTITAFSRQDNELWLRHLLNLVTQVAVAGYVVAKASWPDVRLRAAMIIMFVSGSIKYAERTLCLYLASPEKVRSNAQNDLSKLQTPDFQPSSMTSYVFDCILEGRYPGNDSGRRETYFFSVDAPQNMLQSTTCANDVPGILQRKFVSNPSRYKSYDYIGEYLEIFYQYRYTKYPLRQMFYYELYEAPIALALFTAANKAGQLHPSSSRRSADVTVSYILLVGAIILDASSAAMLANLPTGILRAANYIVPAWARKRWSEELAQYSMIKSQCAAVQAYTIRQWILPSRSSIILDNLLHFGTRAEWNCSSSRGQLALRKWKAAAAGSALDKSTSSGVDFSTSVLIWHIATDMRYYTTTRDGDSSSICSDDDRVKTTKERKEMSRQLSSYIIYLVFNCGVMCLLASQGNNPDEKVAVVTKLLLEGGNNNDDDDGEETVQATVLDVNQQGGNNNELLQRAKAALYYPVVPHAQKVAKELININDEAHRWGLTADVWVEMLYYTAPRCGAAFHYEHLSTGGEFVTHILFLMQILGPFMPISDGASAP</sequence>
<proteinExistence type="predicted"/>
<dbReference type="eggNOG" id="ENOG502QQBP">
    <property type="taxonomic scope" value="Eukaryota"/>
</dbReference>
<feature type="chain" id="PRO_5002264049" description="DUF4220 domain-containing protein" evidence="1">
    <location>
        <begin position="24"/>
        <end position="586"/>
    </location>
</feature>
<reference evidence="3" key="2">
    <citation type="submission" date="2015-03" db="UniProtKB">
        <authorList>
            <consortium name="EnsemblPlants"/>
        </authorList>
    </citation>
    <scope>IDENTIFICATION</scope>
</reference>
<accession>A0A0D3HWB7</accession>
<dbReference type="PANTHER" id="PTHR31325">
    <property type="entry name" value="OS01G0798800 PROTEIN-RELATED"/>
    <property type="match status" value="1"/>
</dbReference>
<organism evidence="3">
    <name type="scientific">Oryza barthii</name>
    <dbReference type="NCBI Taxonomy" id="65489"/>
    <lineage>
        <taxon>Eukaryota</taxon>
        <taxon>Viridiplantae</taxon>
        <taxon>Streptophyta</taxon>
        <taxon>Embryophyta</taxon>
        <taxon>Tracheophyta</taxon>
        <taxon>Spermatophyta</taxon>
        <taxon>Magnoliopsida</taxon>
        <taxon>Liliopsida</taxon>
        <taxon>Poales</taxon>
        <taxon>Poaceae</taxon>
        <taxon>BOP clade</taxon>
        <taxon>Oryzoideae</taxon>
        <taxon>Oryzeae</taxon>
        <taxon>Oryzinae</taxon>
        <taxon>Oryza</taxon>
    </lineage>
</organism>
<name>A0A0D3HWB7_9ORYZ</name>
<dbReference type="STRING" id="65489.A0A0D3HWB7"/>
<dbReference type="Proteomes" id="UP000026960">
    <property type="component" value="Chromosome 12"/>
</dbReference>
<dbReference type="EnsemblPlants" id="OBART12G17660.1">
    <property type="protein sequence ID" value="OBART12G17660.1"/>
    <property type="gene ID" value="OBART12G17660"/>
</dbReference>
<reference evidence="3" key="1">
    <citation type="journal article" date="2009" name="Rice">
        <title>De Novo Next Generation Sequencing of Plant Genomes.</title>
        <authorList>
            <person name="Rounsley S."/>
            <person name="Marri P.R."/>
            <person name="Yu Y."/>
            <person name="He R."/>
            <person name="Sisneros N."/>
            <person name="Goicoechea J.L."/>
            <person name="Lee S.J."/>
            <person name="Angelova A."/>
            <person name="Kudrna D."/>
            <person name="Luo M."/>
            <person name="Affourtit J."/>
            <person name="Desany B."/>
            <person name="Knight J."/>
            <person name="Niazi F."/>
            <person name="Egholm M."/>
            <person name="Wing R.A."/>
        </authorList>
    </citation>
    <scope>NUCLEOTIDE SEQUENCE [LARGE SCALE GENOMIC DNA]</scope>
    <source>
        <strain evidence="3">cv. IRGC 105608</strain>
    </source>
</reference>
<keyword evidence="4" id="KW-1185">Reference proteome</keyword>
<protein>
    <recommendedName>
        <fullName evidence="2">DUF4220 domain-containing protein</fullName>
    </recommendedName>
</protein>
<dbReference type="HOGENOM" id="CLU_009180_3_0_1"/>